<name>A0AAV4PSM8_CAEEX</name>
<evidence type="ECO:0000313" key="3">
    <source>
        <dbReference type="Proteomes" id="UP001054945"/>
    </source>
</evidence>
<accession>A0AAV4PSM8</accession>
<dbReference type="AlphaFoldDB" id="A0AAV4PSM8"/>
<reference evidence="2 3" key="1">
    <citation type="submission" date="2021-06" db="EMBL/GenBank/DDBJ databases">
        <title>Caerostris extrusa draft genome.</title>
        <authorList>
            <person name="Kono N."/>
            <person name="Arakawa K."/>
        </authorList>
    </citation>
    <scope>NUCLEOTIDE SEQUENCE [LARGE SCALE GENOMIC DNA]</scope>
</reference>
<evidence type="ECO:0000256" key="1">
    <source>
        <dbReference type="SAM" id="MobiDB-lite"/>
    </source>
</evidence>
<comment type="caution">
    <text evidence="2">The sequence shown here is derived from an EMBL/GenBank/DDBJ whole genome shotgun (WGS) entry which is preliminary data.</text>
</comment>
<gene>
    <name evidence="2" type="ORF">CEXT_119131</name>
</gene>
<proteinExistence type="predicted"/>
<dbReference type="Proteomes" id="UP001054945">
    <property type="component" value="Unassembled WGS sequence"/>
</dbReference>
<protein>
    <submittedName>
        <fullName evidence="2">Uncharacterized protein</fullName>
    </submittedName>
</protein>
<feature type="region of interest" description="Disordered" evidence="1">
    <location>
        <begin position="12"/>
        <end position="36"/>
    </location>
</feature>
<feature type="compositionally biased region" description="Low complexity" evidence="1">
    <location>
        <begin position="13"/>
        <end position="28"/>
    </location>
</feature>
<dbReference type="EMBL" id="BPLR01005197">
    <property type="protein sequence ID" value="GIY00563.1"/>
    <property type="molecule type" value="Genomic_DNA"/>
</dbReference>
<evidence type="ECO:0000313" key="2">
    <source>
        <dbReference type="EMBL" id="GIY00563.1"/>
    </source>
</evidence>
<keyword evidence="3" id="KW-1185">Reference proteome</keyword>
<sequence>MSRKKLDNIYLVSSRGGSSGSFPGRPASTPTPAADDSESHVSIILCPSLLPSKGGGTGISLRNLHLVLLELVNAACRD</sequence>
<organism evidence="2 3">
    <name type="scientific">Caerostris extrusa</name>
    <name type="common">Bark spider</name>
    <name type="synonym">Caerostris bankana</name>
    <dbReference type="NCBI Taxonomy" id="172846"/>
    <lineage>
        <taxon>Eukaryota</taxon>
        <taxon>Metazoa</taxon>
        <taxon>Ecdysozoa</taxon>
        <taxon>Arthropoda</taxon>
        <taxon>Chelicerata</taxon>
        <taxon>Arachnida</taxon>
        <taxon>Araneae</taxon>
        <taxon>Araneomorphae</taxon>
        <taxon>Entelegynae</taxon>
        <taxon>Araneoidea</taxon>
        <taxon>Araneidae</taxon>
        <taxon>Caerostris</taxon>
    </lineage>
</organism>